<dbReference type="KEGG" id="nml:Namu_1110"/>
<evidence type="ECO:0000256" key="4">
    <source>
        <dbReference type="ARBA" id="ARBA00022801"/>
    </source>
</evidence>
<dbReference type="AlphaFoldDB" id="C8XCF2"/>
<dbReference type="GO" id="GO:0008236">
    <property type="term" value="F:serine-type peptidase activity"/>
    <property type="evidence" value="ECO:0007669"/>
    <property type="project" value="UniProtKB-KW"/>
</dbReference>
<dbReference type="Gene3D" id="2.40.10.10">
    <property type="entry name" value="Trypsin-like serine proteases"/>
    <property type="match status" value="2"/>
</dbReference>
<keyword evidence="3" id="KW-0732">Signal</keyword>
<organism evidence="7 8">
    <name type="scientific">Nakamurella multipartita (strain ATCC 700099 / DSM 44233 / CIP 104796 / JCM 9543 / NBRC 105858 / Y-104)</name>
    <name type="common">Microsphaera multipartita</name>
    <dbReference type="NCBI Taxonomy" id="479431"/>
    <lineage>
        <taxon>Bacteria</taxon>
        <taxon>Bacillati</taxon>
        <taxon>Actinomycetota</taxon>
        <taxon>Actinomycetes</taxon>
        <taxon>Nakamurellales</taxon>
        <taxon>Nakamurellaceae</taxon>
        <taxon>Nakamurella</taxon>
    </lineage>
</organism>
<gene>
    <name evidence="7" type="ordered locus">Namu_1110</name>
</gene>
<dbReference type="SUPFAM" id="SSF50494">
    <property type="entry name" value="Trypsin-like serine proteases"/>
    <property type="match status" value="1"/>
</dbReference>
<reference evidence="8" key="1">
    <citation type="submission" date="2009-09" db="EMBL/GenBank/DDBJ databases">
        <title>The complete genome of Nakamurella multipartita DSM 44233.</title>
        <authorList>
            <consortium name="US DOE Joint Genome Institute (JGI-PGF)"/>
            <person name="Lucas S."/>
            <person name="Copeland A."/>
            <person name="Lapidus A."/>
            <person name="Glavina del Rio T."/>
            <person name="Dalin E."/>
            <person name="Tice H."/>
            <person name="Bruce D."/>
            <person name="Goodwin L."/>
            <person name="Pitluck S."/>
            <person name="Kyrpides N."/>
            <person name="Mavromatis K."/>
            <person name="Ivanova N."/>
            <person name="Ovchinnikova G."/>
            <person name="Sims D."/>
            <person name="Meincke L."/>
            <person name="Brettin T."/>
            <person name="Detter J.C."/>
            <person name="Han C."/>
            <person name="Larimer F."/>
            <person name="Land M."/>
            <person name="Hauser L."/>
            <person name="Markowitz V."/>
            <person name="Cheng J.-F."/>
            <person name="Hugenholtz P."/>
            <person name="Woyke T."/>
            <person name="Wu D."/>
            <person name="Klenk H.-P."/>
            <person name="Eisen J.A."/>
        </authorList>
    </citation>
    <scope>NUCLEOTIDE SEQUENCE [LARGE SCALE GENOMIC DNA]</scope>
    <source>
        <strain evidence="8">ATCC 700099 / DSM 44233 / CIP 104796 / JCM 9543 / NBRC 105858 / Y-104</strain>
    </source>
</reference>
<dbReference type="RefSeq" id="WP_015746431.1">
    <property type="nucleotide sequence ID" value="NC_013235.1"/>
</dbReference>
<evidence type="ECO:0000313" key="7">
    <source>
        <dbReference type="EMBL" id="ACV77517.1"/>
    </source>
</evidence>
<dbReference type="PRINTS" id="PR00839">
    <property type="entry name" value="V8PROTEASE"/>
</dbReference>
<dbReference type="InterPro" id="IPR043504">
    <property type="entry name" value="Peptidase_S1_PA_chymotrypsin"/>
</dbReference>
<comment type="similarity">
    <text evidence="1 6">Belongs to the peptidase S1B family.</text>
</comment>
<dbReference type="EC" id="3.4.21.-" evidence="6"/>
<dbReference type="InterPro" id="IPR050966">
    <property type="entry name" value="Glutamyl_endopeptidase"/>
</dbReference>
<dbReference type="PROSITE" id="PS00673">
    <property type="entry name" value="V8_SER"/>
    <property type="match status" value="1"/>
</dbReference>
<evidence type="ECO:0000256" key="6">
    <source>
        <dbReference type="RuleBase" id="RU004296"/>
    </source>
</evidence>
<protein>
    <recommendedName>
        <fullName evidence="6">Serine protease</fullName>
        <ecNumber evidence="6">3.4.21.-</ecNumber>
    </recommendedName>
</protein>
<dbReference type="GO" id="GO:0006508">
    <property type="term" value="P:proteolysis"/>
    <property type="evidence" value="ECO:0007669"/>
    <property type="project" value="UniProtKB-KW"/>
</dbReference>
<evidence type="ECO:0000313" key="8">
    <source>
        <dbReference type="Proteomes" id="UP000002218"/>
    </source>
</evidence>
<dbReference type="EMBL" id="CP001737">
    <property type="protein sequence ID" value="ACV77517.1"/>
    <property type="molecule type" value="Genomic_DNA"/>
</dbReference>
<evidence type="ECO:0000256" key="1">
    <source>
        <dbReference type="ARBA" id="ARBA00008764"/>
    </source>
</evidence>
<dbReference type="eggNOG" id="COG3591">
    <property type="taxonomic scope" value="Bacteria"/>
</dbReference>
<evidence type="ECO:0000256" key="3">
    <source>
        <dbReference type="ARBA" id="ARBA00022729"/>
    </source>
</evidence>
<dbReference type="InterPro" id="IPR008256">
    <property type="entry name" value="Peptidase_S1B"/>
</dbReference>
<keyword evidence="5 6" id="KW-0720">Serine protease</keyword>
<dbReference type="Proteomes" id="UP000002218">
    <property type="component" value="Chromosome"/>
</dbReference>
<dbReference type="InterPro" id="IPR028301">
    <property type="entry name" value="V8_his_AS"/>
</dbReference>
<sequence length="228" mass="24178">MLGPETVHGPDNRIQITNTAAYPWSAHASLLITARDGSRWIGTGWFIGPHTLATAGHVVHIKNSGVAGRDGWVQSIQVMPGRNGGALPFGSVTTANLRSVSGWTNDGNPEYDYGAIILPTDLGNQTGWFGLGAYTDNTLRGSTVNISGYPGDKPAGTQWYHWNRVADVGARKVYYEIDTAGGQSGSAVYRVVDGARYGVAVHAYGGSATNSGTRITTPVFNNLVAWKA</sequence>
<dbReference type="InterPro" id="IPR000126">
    <property type="entry name" value="V8_ser_AS"/>
</dbReference>
<dbReference type="InterPro" id="IPR009003">
    <property type="entry name" value="Peptidase_S1_PA"/>
</dbReference>
<dbReference type="PANTHER" id="PTHR15462">
    <property type="entry name" value="SERINE PROTEASE"/>
    <property type="match status" value="1"/>
</dbReference>
<name>C8XCF2_NAKMY</name>
<dbReference type="PANTHER" id="PTHR15462:SF8">
    <property type="entry name" value="SERINE PROTEASE"/>
    <property type="match status" value="1"/>
</dbReference>
<proteinExistence type="inferred from homology"/>
<keyword evidence="2 6" id="KW-0645">Protease</keyword>
<keyword evidence="8" id="KW-1185">Reference proteome</keyword>
<dbReference type="PROSITE" id="PS00672">
    <property type="entry name" value="V8_HIS"/>
    <property type="match status" value="1"/>
</dbReference>
<keyword evidence="4 6" id="KW-0378">Hydrolase</keyword>
<evidence type="ECO:0000256" key="2">
    <source>
        <dbReference type="ARBA" id="ARBA00022670"/>
    </source>
</evidence>
<accession>C8XCF2</accession>
<dbReference type="InParanoid" id="C8XCF2"/>
<reference evidence="7 8" key="2">
    <citation type="journal article" date="2010" name="Stand. Genomic Sci.">
        <title>Complete genome sequence of Nakamurella multipartita type strain (Y-104).</title>
        <authorList>
            <person name="Tice H."/>
            <person name="Mayilraj S."/>
            <person name="Sims D."/>
            <person name="Lapidus A."/>
            <person name="Nolan M."/>
            <person name="Lucas S."/>
            <person name="Glavina Del Rio T."/>
            <person name="Copeland A."/>
            <person name="Cheng J.F."/>
            <person name="Meincke L."/>
            <person name="Bruce D."/>
            <person name="Goodwin L."/>
            <person name="Pitluck S."/>
            <person name="Ivanova N."/>
            <person name="Mavromatis K."/>
            <person name="Ovchinnikova G."/>
            <person name="Pati A."/>
            <person name="Chen A."/>
            <person name="Palaniappan K."/>
            <person name="Land M."/>
            <person name="Hauser L."/>
            <person name="Chang Y.J."/>
            <person name="Jeffries C.D."/>
            <person name="Detter J.C."/>
            <person name="Brettin T."/>
            <person name="Rohde M."/>
            <person name="Goker M."/>
            <person name="Bristow J."/>
            <person name="Eisen J.A."/>
            <person name="Markowitz V."/>
            <person name="Hugenholtz P."/>
            <person name="Kyrpides N.C."/>
            <person name="Klenk H.P."/>
            <person name="Chen F."/>
        </authorList>
    </citation>
    <scope>NUCLEOTIDE SEQUENCE [LARGE SCALE GENOMIC DNA]</scope>
    <source>
        <strain evidence="8">ATCC 700099 / DSM 44233 / CIP 104796 / JCM 9543 / NBRC 105858 / Y-104</strain>
    </source>
</reference>
<dbReference type="HOGENOM" id="CLU_073589_0_0_11"/>
<evidence type="ECO:0000256" key="5">
    <source>
        <dbReference type="ARBA" id="ARBA00022825"/>
    </source>
</evidence>